<dbReference type="InterPro" id="IPR037185">
    <property type="entry name" value="EmrE-like"/>
</dbReference>
<dbReference type="AlphaFoldDB" id="A0A0H2MVD5"/>
<protein>
    <recommendedName>
        <fullName evidence="7">EamA domain-containing protein</fullName>
    </recommendedName>
</protein>
<dbReference type="Proteomes" id="UP000035444">
    <property type="component" value="Unassembled WGS sequence"/>
</dbReference>
<reference evidence="8 9" key="1">
    <citation type="submission" date="2015-03" db="EMBL/GenBank/DDBJ databases">
        <title>Genome Sequence of Kiloniella spongiae MEBiC09566, isolated from a marine sponge.</title>
        <authorList>
            <person name="Shao Z."/>
            <person name="Wang L."/>
            <person name="Li X."/>
        </authorList>
    </citation>
    <scope>NUCLEOTIDE SEQUENCE [LARGE SCALE GENOMIC DNA]</scope>
    <source>
        <strain evidence="8 9">MEBiC09566</strain>
    </source>
</reference>
<feature type="transmembrane region" description="Helical" evidence="6">
    <location>
        <begin position="272"/>
        <end position="291"/>
    </location>
</feature>
<dbReference type="RefSeq" id="WP_047763876.1">
    <property type="nucleotide sequence ID" value="NZ_LAQL01000006.1"/>
</dbReference>
<evidence type="ECO:0000259" key="7">
    <source>
        <dbReference type="Pfam" id="PF00892"/>
    </source>
</evidence>
<feature type="transmembrane region" description="Helical" evidence="6">
    <location>
        <begin position="44"/>
        <end position="63"/>
    </location>
</feature>
<keyword evidence="5 6" id="KW-0472">Membrane</keyword>
<evidence type="ECO:0000256" key="1">
    <source>
        <dbReference type="ARBA" id="ARBA00004141"/>
    </source>
</evidence>
<feature type="transmembrane region" description="Helical" evidence="6">
    <location>
        <begin position="75"/>
        <end position="93"/>
    </location>
</feature>
<sequence length="295" mass="31796">MEAIRKSDNGQAVLWVLGGTALFSIVFASGKFAEGVASPLQVMLLRYISGFILLSVLAFRLRGKHITYRSKKAKTHFLRAILGCYGGVAIVYASANMPILDATAISLLYVIFIIALGIIFLQERISKLHWGAIIISSIGACVVMFSRGAFQNFNLSYLWPAAIAMAGALLIAAEAILIRTLSQAESAMTVLLYVNFFGICLVVLPASSTWISTEVIDNLPFLLLGPVAISAQYCIIRGYRIAKVSVLGPIDYTWLGFAGIIGFIFFDEIPTSGVILGTALIAIGGIALTFLKTEE</sequence>
<keyword evidence="9" id="KW-1185">Reference proteome</keyword>
<gene>
    <name evidence="8" type="ORF">WH96_09150</name>
</gene>
<dbReference type="PANTHER" id="PTHR22911:SF6">
    <property type="entry name" value="SOLUTE CARRIER FAMILY 35 MEMBER G1"/>
    <property type="match status" value="1"/>
</dbReference>
<keyword evidence="4 6" id="KW-1133">Transmembrane helix</keyword>
<dbReference type="OrthoDB" id="8478051at2"/>
<keyword evidence="3 6" id="KW-0812">Transmembrane</keyword>
<comment type="subcellular location">
    <subcellularLocation>
        <location evidence="1">Membrane</location>
        <topology evidence="1">Multi-pass membrane protein</topology>
    </subcellularLocation>
</comment>
<feature type="transmembrane region" description="Helical" evidence="6">
    <location>
        <begin position="12"/>
        <end position="32"/>
    </location>
</feature>
<dbReference type="EMBL" id="LAQL01000006">
    <property type="protein sequence ID" value="KLN60660.1"/>
    <property type="molecule type" value="Genomic_DNA"/>
</dbReference>
<evidence type="ECO:0000256" key="3">
    <source>
        <dbReference type="ARBA" id="ARBA00022692"/>
    </source>
</evidence>
<name>A0A0H2MVD5_9PROT</name>
<feature type="transmembrane region" description="Helical" evidence="6">
    <location>
        <begin position="128"/>
        <end position="145"/>
    </location>
</feature>
<feature type="transmembrane region" description="Helical" evidence="6">
    <location>
        <begin position="246"/>
        <end position="266"/>
    </location>
</feature>
<proteinExistence type="inferred from homology"/>
<dbReference type="InterPro" id="IPR000620">
    <property type="entry name" value="EamA_dom"/>
</dbReference>
<feature type="transmembrane region" description="Helical" evidence="6">
    <location>
        <begin position="190"/>
        <end position="213"/>
    </location>
</feature>
<evidence type="ECO:0000256" key="5">
    <source>
        <dbReference type="ARBA" id="ARBA00023136"/>
    </source>
</evidence>
<evidence type="ECO:0000256" key="2">
    <source>
        <dbReference type="ARBA" id="ARBA00009853"/>
    </source>
</evidence>
<feature type="transmembrane region" description="Helical" evidence="6">
    <location>
        <begin position="157"/>
        <end position="178"/>
    </location>
</feature>
<organism evidence="8 9">
    <name type="scientific">Kiloniella spongiae</name>
    <dbReference type="NCBI Taxonomy" id="1489064"/>
    <lineage>
        <taxon>Bacteria</taxon>
        <taxon>Pseudomonadati</taxon>
        <taxon>Pseudomonadota</taxon>
        <taxon>Alphaproteobacteria</taxon>
        <taxon>Rhodospirillales</taxon>
        <taxon>Kiloniellaceae</taxon>
        <taxon>Kiloniella</taxon>
    </lineage>
</organism>
<feature type="transmembrane region" description="Helical" evidence="6">
    <location>
        <begin position="99"/>
        <end position="121"/>
    </location>
</feature>
<dbReference type="PANTHER" id="PTHR22911">
    <property type="entry name" value="ACYL-MALONYL CONDENSING ENZYME-RELATED"/>
    <property type="match status" value="1"/>
</dbReference>
<dbReference type="SUPFAM" id="SSF103481">
    <property type="entry name" value="Multidrug resistance efflux transporter EmrE"/>
    <property type="match status" value="2"/>
</dbReference>
<evidence type="ECO:0000313" key="8">
    <source>
        <dbReference type="EMBL" id="KLN60660.1"/>
    </source>
</evidence>
<evidence type="ECO:0000313" key="9">
    <source>
        <dbReference type="Proteomes" id="UP000035444"/>
    </source>
</evidence>
<dbReference type="GO" id="GO:0016020">
    <property type="term" value="C:membrane"/>
    <property type="evidence" value="ECO:0007669"/>
    <property type="project" value="UniProtKB-SubCell"/>
</dbReference>
<evidence type="ECO:0000256" key="6">
    <source>
        <dbReference type="SAM" id="Phobius"/>
    </source>
</evidence>
<feature type="domain" description="EamA" evidence="7">
    <location>
        <begin position="12"/>
        <end position="144"/>
    </location>
</feature>
<comment type="similarity">
    <text evidence="2">Belongs to the drug/metabolite transporter (DMT) superfamily. 10 TMS drug/metabolite exporter (DME) (TC 2.A.7.3) family.</text>
</comment>
<dbReference type="Pfam" id="PF00892">
    <property type="entry name" value="EamA"/>
    <property type="match status" value="1"/>
</dbReference>
<accession>A0A0H2MVD5</accession>
<evidence type="ECO:0000256" key="4">
    <source>
        <dbReference type="ARBA" id="ARBA00022989"/>
    </source>
</evidence>
<feature type="transmembrane region" description="Helical" evidence="6">
    <location>
        <begin position="219"/>
        <end position="239"/>
    </location>
</feature>
<comment type="caution">
    <text evidence="8">The sequence shown here is derived from an EMBL/GenBank/DDBJ whole genome shotgun (WGS) entry which is preliminary data.</text>
</comment>